<comment type="subcellular location">
    <subcellularLocation>
        <location evidence="2">Cytoplasm</location>
    </subcellularLocation>
</comment>
<keyword evidence="1 2" id="KW-0093">Biotin biosynthesis</keyword>
<dbReference type="Proteomes" id="UP000292583">
    <property type="component" value="Unassembled WGS sequence"/>
</dbReference>
<reference evidence="3 4" key="1">
    <citation type="submission" date="2018-07" db="EMBL/GenBank/DDBJ databases">
        <title>Campylobacter zealandensis sp. nov., isolated from birds and water in New Zealand.</title>
        <authorList>
            <person name="Wilkinson D.A."/>
            <person name="Biggs P.J."/>
            <person name="French N.P."/>
            <person name="Midwinter A.C."/>
        </authorList>
    </citation>
    <scope>NUCLEOTIDE SEQUENCE [LARGE SCALE GENOMIC DNA]</scope>
    <source>
        <strain evidence="3 4">B423b</strain>
    </source>
</reference>
<dbReference type="HAMAP" id="MF_00336">
    <property type="entry name" value="BioD"/>
    <property type="match status" value="1"/>
</dbReference>
<keyword evidence="2" id="KW-0963">Cytoplasm</keyword>
<evidence type="ECO:0000313" key="3">
    <source>
        <dbReference type="EMBL" id="TBR80470.1"/>
    </source>
</evidence>
<feature type="active site" evidence="2">
    <location>
        <position position="31"/>
    </location>
</feature>
<dbReference type="UniPathway" id="UPA00078">
    <property type="reaction ID" value="UER00161"/>
</dbReference>
<feature type="binding site" evidence="2">
    <location>
        <begin position="93"/>
        <end position="96"/>
    </location>
    <ligand>
        <name>ATP</name>
        <dbReference type="ChEBI" id="CHEBI:30616"/>
    </ligand>
</feature>
<dbReference type="PIRSF" id="PIRSF006755">
    <property type="entry name" value="DTB_synth"/>
    <property type="match status" value="1"/>
</dbReference>
<keyword evidence="4" id="KW-1185">Reference proteome</keyword>
<accession>A0A4Q9JVT3</accession>
<feature type="binding site" evidence="2">
    <location>
        <position position="40"/>
    </location>
    <ligand>
        <name>ATP</name>
        <dbReference type="ChEBI" id="CHEBI:30616"/>
    </ligand>
</feature>
<dbReference type="EC" id="6.3.3.3" evidence="2"/>
<sequence length="199" mass="22851">MKIYISGIHTDVGKTHFSATFCANFNYDYFKLIQAGIPTDSQKISKFCPKTKIFKEGIFLKTPASPHLGKIKENLIYKALEIQLPKSENLLIEIAGGLFSPIDECYTMIDFMDKFKFPTILVAKYYLGSINHILLSIEALKKRSIDIIALVMMGEKDILQDSFIQNYTQIPLINLEFLNEKNLINLEFQKQMKTLLKKL</sequence>
<dbReference type="OrthoDB" id="9802097at2"/>
<keyword evidence="2" id="KW-0479">Metal-binding</keyword>
<proteinExistence type="inferred from homology"/>
<dbReference type="PANTHER" id="PTHR43210:SF5">
    <property type="entry name" value="DETHIOBIOTIN SYNTHETASE"/>
    <property type="match status" value="1"/>
</dbReference>
<dbReference type="GO" id="GO:0009102">
    <property type="term" value="P:biotin biosynthetic process"/>
    <property type="evidence" value="ECO:0007669"/>
    <property type="project" value="UniProtKB-UniRule"/>
</dbReference>
<dbReference type="AlphaFoldDB" id="A0A4Q9JVT3"/>
<comment type="cofactor">
    <cofactor evidence="2">
        <name>Mg(2+)</name>
        <dbReference type="ChEBI" id="CHEBI:18420"/>
    </cofactor>
</comment>
<feature type="binding site" evidence="2">
    <location>
        <position position="15"/>
    </location>
    <ligand>
        <name>Mg(2+)</name>
        <dbReference type="ChEBI" id="CHEBI:18420"/>
    </ligand>
</feature>
<organism evidence="3 4">
    <name type="scientific">Campylobacter novaezeelandiae</name>
    <dbReference type="NCBI Taxonomy" id="2267891"/>
    <lineage>
        <taxon>Bacteria</taxon>
        <taxon>Pseudomonadati</taxon>
        <taxon>Campylobacterota</taxon>
        <taxon>Epsilonproteobacteria</taxon>
        <taxon>Campylobacterales</taxon>
        <taxon>Campylobacteraceae</taxon>
        <taxon>Campylobacter</taxon>
    </lineage>
</organism>
<name>A0A4Q9JVT3_9BACT</name>
<dbReference type="SUPFAM" id="SSF52540">
    <property type="entry name" value="P-loop containing nucleoside triphosphate hydrolases"/>
    <property type="match status" value="1"/>
</dbReference>
<dbReference type="EMBL" id="QPGR01000009">
    <property type="protein sequence ID" value="TBR80470.1"/>
    <property type="molecule type" value="Genomic_DNA"/>
</dbReference>
<dbReference type="InterPro" id="IPR004472">
    <property type="entry name" value="DTB_synth_BioD"/>
</dbReference>
<evidence type="ECO:0000313" key="4">
    <source>
        <dbReference type="Proteomes" id="UP000292583"/>
    </source>
</evidence>
<keyword evidence="2" id="KW-0436">Ligase</keyword>
<dbReference type="GO" id="GO:0005829">
    <property type="term" value="C:cytosol"/>
    <property type="evidence" value="ECO:0007669"/>
    <property type="project" value="TreeGrafter"/>
</dbReference>
<dbReference type="InterPro" id="IPR027417">
    <property type="entry name" value="P-loop_NTPase"/>
</dbReference>
<dbReference type="CDD" id="cd03109">
    <property type="entry name" value="DTBS"/>
    <property type="match status" value="1"/>
</dbReference>
<comment type="similarity">
    <text evidence="2">Belongs to the dethiobiotin synthetase family.</text>
</comment>
<feature type="binding site" evidence="2">
    <location>
        <position position="40"/>
    </location>
    <ligand>
        <name>Mg(2+)</name>
        <dbReference type="ChEBI" id="CHEBI:18420"/>
    </ligand>
</feature>
<feature type="binding site" evidence="2">
    <location>
        <position position="93"/>
    </location>
    <ligand>
        <name>Mg(2+)</name>
        <dbReference type="ChEBI" id="CHEBI:18420"/>
    </ligand>
</feature>
<keyword evidence="2" id="KW-0547">Nucleotide-binding</keyword>
<comment type="catalytic activity">
    <reaction evidence="2">
        <text>(7R,8S)-7,8-diammoniononanoate + CO2 + ATP = (4R,5S)-dethiobiotin + ADP + phosphate + 3 H(+)</text>
        <dbReference type="Rhea" id="RHEA:15805"/>
        <dbReference type="ChEBI" id="CHEBI:15378"/>
        <dbReference type="ChEBI" id="CHEBI:16526"/>
        <dbReference type="ChEBI" id="CHEBI:30616"/>
        <dbReference type="ChEBI" id="CHEBI:43474"/>
        <dbReference type="ChEBI" id="CHEBI:149469"/>
        <dbReference type="ChEBI" id="CHEBI:149473"/>
        <dbReference type="ChEBI" id="CHEBI:456216"/>
        <dbReference type="EC" id="6.3.3.3"/>
    </reaction>
</comment>
<comment type="caution">
    <text evidence="3">The sequence shown here is derived from an EMBL/GenBank/DDBJ whole genome shotgun (WGS) entry which is preliminary data.</text>
</comment>
<feature type="binding site" evidence="2">
    <location>
        <begin position="11"/>
        <end position="16"/>
    </location>
    <ligand>
        <name>ATP</name>
        <dbReference type="ChEBI" id="CHEBI:30616"/>
    </ligand>
</feature>
<dbReference type="Gene3D" id="3.40.50.300">
    <property type="entry name" value="P-loop containing nucleotide triphosphate hydrolases"/>
    <property type="match status" value="1"/>
</dbReference>
<comment type="caution">
    <text evidence="2">Lacks conserved residue(s) required for the propagation of feature annotation.</text>
</comment>
<comment type="pathway">
    <text evidence="2">Cofactor biosynthesis; biotin biosynthesis; biotin from 7,8-diaminononanoate: step 1/2.</text>
</comment>
<dbReference type="GO" id="GO:0005524">
    <property type="term" value="F:ATP binding"/>
    <property type="evidence" value="ECO:0007669"/>
    <property type="project" value="UniProtKB-UniRule"/>
</dbReference>
<protein>
    <recommendedName>
        <fullName evidence="2">ATP-dependent dethiobiotin synthetase BioD</fullName>
        <ecNumber evidence="2">6.3.3.3</ecNumber>
    </recommendedName>
    <alternativeName>
        <fullName evidence="2">DTB synthetase</fullName>
        <shortName evidence="2">DTBS</shortName>
    </alternativeName>
    <alternativeName>
        <fullName evidence="2">Dethiobiotin synthase</fullName>
    </alternativeName>
</protein>
<comment type="subunit">
    <text evidence="2">Homodimer.</text>
</comment>
<dbReference type="GO" id="GO:0000287">
    <property type="term" value="F:magnesium ion binding"/>
    <property type="evidence" value="ECO:0007669"/>
    <property type="project" value="UniProtKB-UniRule"/>
</dbReference>
<keyword evidence="2" id="KW-0067">ATP-binding</keyword>
<evidence type="ECO:0000256" key="1">
    <source>
        <dbReference type="ARBA" id="ARBA00022756"/>
    </source>
</evidence>
<dbReference type="RefSeq" id="WP_131166181.1">
    <property type="nucleotide sequence ID" value="NZ_CP076657.1"/>
</dbReference>
<comment type="function">
    <text evidence="2">Catalyzes a mechanistically unusual reaction, the ATP-dependent insertion of CO2 between the N7 and N8 nitrogen atoms of 7,8-diaminopelargonic acid (DAPA, also called 7,8-diammoniononanoate) to form a ureido ring.</text>
</comment>
<dbReference type="PANTHER" id="PTHR43210">
    <property type="entry name" value="DETHIOBIOTIN SYNTHETASE"/>
    <property type="match status" value="1"/>
</dbReference>
<dbReference type="Pfam" id="PF13500">
    <property type="entry name" value="AAA_26"/>
    <property type="match status" value="1"/>
</dbReference>
<dbReference type="GO" id="GO:0004141">
    <property type="term" value="F:dethiobiotin synthase activity"/>
    <property type="evidence" value="ECO:0007669"/>
    <property type="project" value="UniProtKB-UniRule"/>
</dbReference>
<keyword evidence="2" id="KW-0460">Magnesium</keyword>
<evidence type="ECO:0000256" key="2">
    <source>
        <dbReference type="HAMAP-Rule" id="MF_00336"/>
    </source>
</evidence>
<gene>
    <name evidence="2" type="primary">bioD</name>
    <name evidence="3" type="ORF">DU473_05425</name>
</gene>